<proteinExistence type="predicted"/>
<accession>A0ABN3B9U3</accession>
<dbReference type="Pfam" id="PF00487">
    <property type="entry name" value="FA_desaturase"/>
    <property type="match status" value="1"/>
</dbReference>
<dbReference type="RefSeq" id="WP_059250219.1">
    <property type="nucleotide sequence ID" value="NZ_BAAAOQ010000001.1"/>
</dbReference>
<feature type="domain" description="Fatty acid desaturase" evidence="2">
    <location>
        <begin position="54"/>
        <end position="273"/>
    </location>
</feature>
<evidence type="ECO:0000313" key="3">
    <source>
        <dbReference type="EMBL" id="GAA2190564.1"/>
    </source>
</evidence>
<evidence type="ECO:0000256" key="1">
    <source>
        <dbReference type="SAM" id="Phobius"/>
    </source>
</evidence>
<organism evidence="3 4">
    <name type="scientific">Streptomyces bangladeshensis</name>
    <dbReference type="NCBI Taxonomy" id="295352"/>
    <lineage>
        <taxon>Bacteria</taxon>
        <taxon>Bacillati</taxon>
        <taxon>Actinomycetota</taxon>
        <taxon>Actinomycetes</taxon>
        <taxon>Kitasatosporales</taxon>
        <taxon>Streptomycetaceae</taxon>
        <taxon>Streptomyces</taxon>
    </lineage>
</organism>
<feature type="transmembrane region" description="Helical" evidence="1">
    <location>
        <begin position="26"/>
        <end position="43"/>
    </location>
</feature>
<keyword evidence="1" id="KW-0812">Transmembrane</keyword>
<comment type="caution">
    <text evidence="3">The sequence shown here is derived from an EMBL/GenBank/DDBJ whole genome shotgun (WGS) entry which is preliminary data.</text>
</comment>
<feature type="transmembrane region" description="Helical" evidence="1">
    <location>
        <begin position="49"/>
        <end position="72"/>
    </location>
</feature>
<sequence length="310" mass="34783">MSATTAERRLDTALLRRLATASRRRVAVRSFLVLAVYTAGVALSLHFGFAYGVALVSSVVLGTVLAGFLNAAHDCLHRSHLRSKRGNRIMGAVWSTPLLVNFSVYRYQHLVHHRFTAVEGDTESHRTYTTVRSYLYALTGIALWRHTLTGLLESSRGIFPPSVGTEERRREARQDDLAIAGWLVLVVALTVLFPRELLLAYWLPLYFSGPAIIFLALPEHYGLYGSPEVTRNTRTVRSNPVTRFLLWNANYHAEHHRYPAVATLNLHALHQAMPVPHPIQEKSYLRFHAKLVKAISAQDQSSLKGPDSDV</sequence>
<evidence type="ECO:0000259" key="2">
    <source>
        <dbReference type="Pfam" id="PF00487"/>
    </source>
</evidence>
<dbReference type="PANTHER" id="PTHR12879">
    <property type="entry name" value="SPHINGOLIPID DELTA 4 DESATURASE/C-4 HYDROXYLASE PROTEIN DES2"/>
    <property type="match status" value="1"/>
</dbReference>
<reference evidence="3 4" key="1">
    <citation type="journal article" date="2019" name="Int. J. Syst. Evol. Microbiol.">
        <title>The Global Catalogue of Microorganisms (GCM) 10K type strain sequencing project: providing services to taxonomists for standard genome sequencing and annotation.</title>
        <authorList>
            <consortium name="The Broad Institute Genomics Platform"/>
            <consortium name="The Broad Institute Genome Sequencing Center for Infectious Disease"/>
            <person name="Wu L."/>
            <person name="Ma J."/>
        </authorList>
    </citation>
    <scope>NUCLEOTIDE SEQUENCE [LARGE SCALE GENOMIC DNA]</scope>
    <source>
        <strain evidence="3 4">JCM 14924</strain>
    </source>
</reference>
<dbReference type="PANTHER" id="PTHR12879:SF8">
    <property type="entry name" value="SPHINGOLIPID DELTA(4)-DESATURASE DES1"/>
    <property type="match status" value="1"/>
</dbReference>
<keyword evidence="1" id="KW-0472">Membrane</keyword>
<gene>
    <name evidence="3" type="ORF">GCM10009787_00020</name>
</gene>
<keyword evidence="1" id="KW-1133">Transmembrane helix</keyword>
<name>A0ABN3B9U3_9ACTN</name>
<dbReference type="InterPro" id="IPR005804">
    <property type="entry name" value="FA_desaturase_dom"/>
</dbReference>
<protein>
    <submittedName>
        <fullName evidence="3">Fatty acid desaturase family protein</fullName>
    </submittedName>
</protein>
<feature type="transmembrane region" description="Helical" evidence="1">
    <location>
        <begin position="177"/>
        <end position="193"/>
    </location>
</feature>
<evidence type="ECO:0000313" key="4">
    <source>
        <dbReference type="Proteomes" id="UP001501391"/>
    </source>
</evidence>
<keyword evidence="4" id="KW-1185">Reference proteome</keyword>
<dbReference type="Proteomes" id="UP001501391">
    <property type="component" value="Unassembled WGS sequence"/>
</dbReference>
<feature type="transmembrane region" description="Helical" evidence="1">
    <location>
        <begin position="199"/>
        <end position="217"/>
    </location>
</feature>
<dbReference type="EMBL" id="BAAAOQ010000001">
    <property type="protein sequence ID" value="GAA2190564.1"/>
    <property type="molecule type" value="Genomic_DNA"/>
</dbReference>